<dbReference type="PANTHER" id="PTHR43730">
    <property type="entry name" value="BETA-MANNOSIDASE"/>
    <property type="match status" value="1"/>
</dbReference>
<evidence type="ECO:0000259" key="15">
    <source>
        <dbReference type="Pfam" id="PF17786"/>
    </source>
</evidence>
<evidence type="ECO:0000256" key="10">
    <source>
        <dbReference type="ARBA" id="ARBA00038429"/>
    </source>
</evidence>
<proteinExistence type="inferred from homology"/>
<dbReference type="Gene3D" id="2.60.40.10">
    <property type="entry name" value="Immunoglobulins"/>
    <property type="match status" value="3"/>
</dbReference>
<dbReference type="InterPro" id="IPR006102">
    <property type="entry name" value="Ig-like_GH2"/>
</dbReference>
<comment type="similarity">
    <text evidence="10">Belongs to the glycosyl hydrolase 2 family. Beta-mannosidase B subfamily.</text>
</comment>
<dbReference type="Gene3D" id="2.60.120.260">
    <property type="entry name" value="Galactose-binding domain-like"/>
    <property type="match status" value="1"/>
</dbReference>
<dbReference type="InterPro" id="IPR017853">
    <property type="entry name" value="GH"/>
</dbReference>
<dbReference type="SUPFAM" id="SSF51445">
    <property type="entry name" value="(Trans)glycosidases"/>
    <property type="match status" value="1"/>
</dbReference>
<dbReference type="SUPFAM" id="SSF49303">
    <property type="entry name" value="beta-Galactosidase/glucuronidase domain"/>
    <property type="match status" value="2"/>
</dbReference>
<dbReference type="InterPro" id="IPR050887">
    <property type="entry name" value="Beta-mannosidase_GH2"/>
</dbReference>
<keyword evidence="9" id="KW-0326">Glycosidase</keyword>
<dbReference type="Pfam" id="PF17753">
    <property type="entry name" value="Ig_mannosidase"/>
    <property type="match status" value="1"/>
</dbReference>
<dbReference type="PANTHER" id="PTHR43730:SF1">
    <property type="entry name" value="BETA-MANNOSIDASE"/>
    <property type="match status" value="1"/>
</dbReference>
<organism evidence="17 18">
    <name type="scientific">Neobacillus driksii</name>
    <dbReference type="NCBI Taxonomy" id="3035913"/>
    <lineage>
        <taxon>Bacteria</taxon>
        <taxon>Bacillati</taxon>
        <taxon>Bacillota</taxon>
        <taxon>Bacilli</taxon>
        <taxon>Bacillales</taxon>
        <taxon>Bacillaceae</taxon>
        <taxon>Neobacillus</taxon>
    </lineage>
</organism>
<gene>
    <name evidence="17" type="ORF">P5G62_020740</name>
</gene>
<accession>A0ABV4YYB3</accession>
<dbReference type="SUPFAM" id="SSF49785">
    <property type="entry name" value="Galactose-binding domain-like"/>
    <property type="match status" value="1"/>
</dbReference>
<comment type="subcellular location">
    <subcellularLocation>
        <location evidence="2">Secreted</location>
    </subcellularLocation>
</comment>
<dbReference type="InterPro" id="IPR041625">
    <property type="entry name" value="Beta-mannosidase_Ig"/>
</dbReference>
<evidence type="ECO:0000259" key="14">
    <source>
        <dbReference type="Pfam" id="PF17753"/>
    </source>
</evidence>
<dbReference type="InterPro" id="IPR054593">
    <property type="entry name" value="Beta-mannosidase-like_N2"/>
</dbReference>
<dbReference type="InterPro" id="IPR036156">
    <property type="entry name" value="Beta-gal/glucu_dom_sf"/>
</dbReference>
<evidence type="ECO:0000313" key="18">
    <source>
        <dbReference type="Proteomes" id="UP001241748"/>
    </source>
</evidence>
<evidence type="ECO:0000256" key="5">
    <source>
        <dbReference type="ARBA" id="ARBA00012754"/>
    </source>
</evidence>
<dbReference type="Pfam" id="PF22666">
    <property type="entry name" value="Glyco_hydro_2_N2"/>
    <property type="match status" value="1"/>
</dbReference>
<evidence type="ECO:0000256" key="6">
    <source>
        <dbReference type="ARBA" id="ARBA00022525"/>
    </source>
</evidence>
<evidence type="ECO:0000256" key="8">
    <source>
        <dbReference type="ARBA" id="ARBA00023180"/>
    </source>
</evidence>
<keyword evidence="7 17" id="KW-0378">Hydrolase</keyword>
<name>A0ABV4YYB3_9BACI</name>
<feature type="domain" description="Glycoside hydrolase family 2 immunoglobulin-like beta-sandwich" evidence="13">
    <location>
        <begin position="188"/>
        <end position="290"/>
    </location>
</feature>
<reference evidence="17 18" key="1">
    <citation type="submission" date="2024-05" db="EMBL/GenBank/DDBJ databases">
        <authorList>
            <person name="Venkateswaran K."/>
        </authorList>
    </citation>
    <scope>NUCLEOTIDE SEQUENCE [LARGE SCALE GENOMIC DNA]</scope>
    <source>
        <strain evidence="17 18">179-C4-2-HS</strain>
    </source>
</reference>
<dbReference type="EC" id="3.2.1.25" evidence="5"/>
<evidence type="ECO:0000256" key="4">
    <source>
        <dbReference type="ARBA" id="ARBA00011738"/>
    </source>
</evidence>
<dbReference type="InterPro" id="IPR013783">
    <property type="entry name" value="Ig-like_fold"/>
</dbReference>
<dbReference type="RefSeq" id="WP_306075662.1">
    <property type="nucleotide sequence ID" value="NZ_JAROBZ020000001.1"/>
</dbReference>
<evidence type="ECO:0000259" key="16">
    <source>
        <dbReference type="Pfam" id="PF22666"/>
    </source>
</evidence>
<evidence type="ECO:0000256" key="11">
    <source>
        <dbReference type="ARBA" id="ARBA00041069"/>
    </source>
</evidence>
<keyword evidence="8" id="KW-0325">Glycoprotein</keyword>
<protein>
    <recommendedName>
        <fullName evidence="11">Beta-mannosidase B</fullName>
        <ecNumber evidence="5">3.2.1.25</ecNumber>
    </recommendedName>
    <alternativeName>
        <fullName evidence="12">Mannanase B</fullName>
    </alternativeName>
</protein>
<evidence type="ECO:0000313" key="17">
    <source>
        <dbReference type="EMBL" id="MFB3169541.1"/>
    </source>
</evidence>
<feature type="domain" description="Beta-mannosidase Ig-fold" evidence="14">
    <location>
        <begin position="736"/>
        <end position="817"/>
    </location>
</feature>
<dbReference type="InterPro" id="IPR008979">
    <property type="entry name" value="Galactose-bd-like_sf"/>
</dbReference>
<evidence type="ECO:0000256" key="2">
    <source>
        <dbReference type="ARBA" id="ARBA00004613"/>
    </source>
</evidence>
<evidence type="ECO:0000256" key="3">
    <source>
        <dbReference type="ARBA" id="ARBA00004740"/>
    </source>
</evidence>
<dbReference type="Gene3D" id="3.20.20.80">
    <property type="entry name" value="Glycosidases"/>
    <property type="match status" value="1"/>
</dbReference>
<dbReference type="GO" id="GO:0016787">
    <property type="term" value="F:hydrolase activity"/>
    <property type="evidence" value="ECO:0007669"/>
    <property type="project" value="UniProtKB-KW"/>
</dbReference>
<comment type="caution">
    <text evidence="17">The sequence shown here is derived from an EMBL/GenBank/DDBJ whole genome shotgun (WGS) entry which is preliminary data.</text>
</comment>
<evidence type="ECO:0000256" key="1">
    <source>
        <dbReference type="ARBA" id="ARBA00000829"/>
    </source>
</evidence>
<evidence type="ECO:0000256" key="7">
    <source>
        <dbReference type="ARBA" id="ARBA00022801"/>
    </source>
</evidence>
<dbReference type="InterPro" id="IPR041447">
    <property type="entry name" value="Mannosidase_ig"/>
</dbReference>
<feature type="domain" description="Beta-mannosidase-like galactose-binding" evidence="16">
    <location>
        <begin position="10"/>
        <end position="177"/>
    </location>
</feature>
<keyword evidence="6" id="KW-0964">Secreted</keyword>
<dbReference type="Pfam" id="PF00703">
    <property type="entry name" value="Glyco_hydro_2"/>
    <property type="match status" value="1"/>
</dbReference>
<evidence type="ECO:0000256" key="12">
    <source>
        <dbReference type="ARBA" id="ARBA00041614"/>
    </source>
</evidence>
<evidence type="ECO:0000256" key="9">
    <source>
        <dbReference type="ARBA" id="ARBA00023295"/>
    </source>
</evidence>
<comment type="pathway">
    <text evidence="3">Glycan metabolism; N-glycan degradation.</text>
</comment>
<comment type="subunit">
    <text evidence="4">Homodimer.</text>
</comment>
<comment type="catalytic activity">
    <reaction evidence="1">
        <text>Hydrolysis of terminal, non-reducing beta-D-mannose residues in beta-D-mannosides.</text>
        <dbReference type="EC" id="3.2.1.25"/>
    </reaction>
</comment>
<sequence length="818" mass="95115">MFNISLNGDWKMSEVNKLDWLNVTVPGSVMNDLFSNGKIDDPFYRDNEDHAIEIASKDYMYTRTFEVTEEILEQDKVAILFEGLDTIAEVTVNDVQIAKTDNMHRTYKFDVKEQLKVGTNEITVILFSPVKYIKEKQEQLRLWGVSDAIEGYPHIRKGHSMFGWDWGPKIPDLGIWRGVNLLAWSVGRIDDVYVTQTHSEDKVLLDVKVKLEIWLPKIVTVVVKLTDPEGNTITKSVQSKRMEETIHFDLLDPKLWWPNGYGEQPLYKVEILLEDEYQTLDQIDYNIGLRTIKVKHEPDQWGKSFEFEVNGTSLFAMGANYIPEDNLLARNSEERTERLIKDCVEANFNMIRIWGGGHYPDDYFFDLCDQYGLIVWQDFMFACSEYALTEEFKETVVQEVVDNVKRIRHHASLGIWCGNNEVEEAWVYWGPPADPKHKGDYIKLFEFIIPELLKDLDPATFYWSSSPSSGGSFVEPRNHNVGDMHYWEVWHGLKPFTEYREYFFRFCSEFGFQSFPSLKTIETFTLPEERNIFTHVMEKHQKNGAANGKILFYLSENFLYPKDFNSLLYASQILQAEAIKYGVEHWRRNRGRCMGSLYWQLNDCWPVASWSSIDYYGRWKALHYFAKKFYSPVLLSIEETGTNADIYVTNDSLAVVDCRVEWKLRTNSSEVLQEGTVTATIAKLSAQKIECLDFSVILTEEMKRNTYLECQLFVNGEWISSSSILFTKSKHFKFLNPMLAAEVEETAATFEISVRSKSFAKYIELELSKADCKFSDNYFDLSVGDVRRIIVNKESLSESLDLQTFLLQLKIRSIYDMA</sequence>
<dbReference type="Pfam" id="PF17786">
    <property type="entry name" value="Mannosidase_ig"/>
    <property type="match status" value="1"/>
</dbReference>
<evidence type="ECO:0000259" key="13">
    <source>
        <dbReference type="Pfam" id="PF00703"/>
    </source>
</evidence>
<dbReference type="EMBL" id="JAROBZ020000001">
    <property type="protein sequence ID" value="MFB3169541.1"/>
    <property type="molecule type" value="Genomic_DNA"/>
</dbReference>
<dbReference type="Proteomes" id="UP001241748">
    <property type="component" value="Unassembled WGS sequence"/>
</dbReference>
<feature type="domain" description="Mannosidase Ig/CBM-like" evidence="15">
    <location>
        <begin position="642"/>
        <end position="731"/>
    </location>
</feature>
<keyword evidence="18" id="KW-1185">Reference proteome</keyword>